<dbReference type="SUPFAM" id="SSF53146">
    <property type="entry name" value="Nitrogenase accessory factor-like"/>
    <property type="match status" value="1"/>
</dbReference>
<proteinExistence type="predicted"/>
<dbReference type="AlphaFoldDB" id="A0A645DHK8"/>
<accession>A0A645DHK8</accession>
<dbReference type="Gene3D" id="3.30.420.130">
    <property type="entry name" value="Dinitrogenase iron-molybdenum cofactor biosynthesis domain"/>
    <property type="match status" value="1"/>
</dbReference>
<comment type="caution">
    <text evidence="2">The sequence shown here is derived from an EMBL/GenBank/DDBJ whole genome shotgun (WGS) entry which is preliminary data.</text>
</comment>
<organism evidence="2">
    <name type="scientific">bioreactor metagenome</name>
    <dbReference type="NCBI Taxonomy" id="1076179"/>
    <lineage>
        <taxon>unclassified sequences</taxon>
        <taxon>metagenomes</taxon>
        <taxon>ecological metagenomes</taxon>
    </lineage>
</organism>
<dbReference type="InterPro" id="IPR036105">
    <property type="entry name" value="DiNase_FeMo-co_biosyn_sf"/>
</dbReference>
<dbReference type="PANTHER" id="PTHR42983:SF1">
    <property type="entry name" value="IRON-MOLYBDENUM PROTEIN"/>
    <property type="match status" value="1"/>
</dbReference>
<evidence type="ECO:0000259" key="1">
    <source>
        <dbReference type="Pfam" id="PF02579"/>
    </source>
</evidence>
<sequence length="118" mass="12847">MKILFTSTGKGWSSRIDPRFGRAEFLLLYNTNDNTLTVIDNTSVTNKAHGAGSATARKVYDLAPDVIITGNGPGDNAAVILKHLNVKIFVNAHNYSIKEALTMFNEGSLELLSFSEKS</sequence>
<name>A0A645DHK8_9ZZZZ</name>
<dbReference type="InterPro" id="IPR003731">
    <property type="entry name" value="Di-Nase_FeMo-co_biosynth"/>
</dbReference>
<evidence type="ECO:0000313" key="2">
    <source>
        <dbReference type="EMBL" id="MPM88303.1"/>
    </source>
</evidence>
<gene>
    <name evidence="2" type="ORF">SDC9_135405</name>
</gene>
<dbReference type="Pfam" id="PF02579">
    <property type="entry name" value="Nitro_FeMo-Co"/>
    <property type="match status" value="1"/>
</dbReference>
<dbReference type="EMBL" id="VSSQ01035943">
    <property type="protein sequence ID" value="MPM88303.1"/>
    <property type="molecule type" value="Genomic_DNA"/>
</dbReference>
<feature type="domain" description="Dinitrogenase iron-molybdenum cofactor biosynthesis" evidence="1">
    <location>
        <begin position="13"/>
        <end position="105"/>
    </location>
</feature>
<protein>
    <recommendedName>
        <fullName evidence="1">Dinitrogenase iron-molybdenum cofactor biosynthesis domain-containing protein</fullName>
    </recommendedName>
</protein>
<dbReference type="PANTHER" id="PTHR42983">
    <property type="entry name" value="DINITROGENASE IRON-MOLYBDENUM COFACTOR PROTEIN-RELATED"/>
    <property type="match status" value="1"/>
</dbReference>
<reference evidence="2" key="1">
    <citation type="submission" date="2019-08" db="EMBL/GenBank/DDBJ databases">
        <authorList>
            <person name="Kucharzyk K."/>
            <person name="Murdoch R.W."/>
            <person name="Higgins S."/>
            <person name="Loffler F."/>
        </authorList>
    </citation>
    <scope>NUCLEOTIDE SEQUENCE</scope>
</reference>